<keyword evidence="2 5" id="KW-0812">Transmembrane</keyword>
<comment type="similarity">
    <text evidence="5">Belongs to the binding-protein-dependent transport system permease family.</text>
</comment>
<dbReference type="SUPFAM" id="SSF161098">
    <property type="entry name" value="MetI-like"/>
    <property type="match status" value="2"/>
</dbReference>
<dbReference type="AlphaFoldDB" id="A0A248LFH8"/>
<dbReference type="Gene3D" id="1.10.3720.10">
    <property type="entry name" value="MetI-like"/>
    <property type="match status" value="2"/>
</dbReference>
<feature type="transmembrane region" description="Helical" evidence="5">
    <location>
        <begin position="485"/>
        <end position="506"/>
    </location>
</feature>
<name>A0A248LFH8_9NEIS</name>
<dbReference type="EMBL" id="CP022115">
    <property type="protein sequence ID" value="ASJ23251.1"/>
    <property type="molecule type" value="Genomic_DNA"/>
</dbReference>
<feature type="domain" description="ABC transmembrane type-1" evidence="6">
    <location>
        <begin position="64"/>
        <end position="258"/>
    </location>
</feature>
<accession>A0A248LFH8</accession>
<feature type="transmembrane region" description="Helical" evidence="5">
    <location>
        <begin position="335"/>
        <end position="355"/>
    </location>
</feature>
<dbReference type="RefSeq" id="WP_088859993.1">
    <property type="nucleotide sequence ID" value="NZ_CP022115.1"/>
</dbReference>
<feature type="transmembrane region" description="Helical" evidence="5">
    <location>
        <begin position="375"/>
        <end position="398"/>
    </location>
</feature>
<evidence type="ECO:0000259" key="6">
    <source>
        <dbReference type="PROSITE" id="PS50928"/>
    </source>
</evidence>
<evidence type="ECO:0000256" key="4">
    <source>
        <dbReference type="ARBA" id="ARBA00023136"/>
    </source>
</evidence>
<keyword evidence="4 5" id="KW-0472">Membrane</keyword>
<dbReference type="OrthoDB" id="9806809at2"/>
<sequence length="576" mass="63463">MQVRLHSRRFLAGFRPTPWDGLAFALIFGLLLLFGHGVREAWQPLAILQAEPVSLDPANLPAYALYTTLRMLAALAVSFLFTLGYATLAARSARAGKLMIPALDILQSIPVLGYLSFTVTFFLALFPGRMMGAECAAIFAIFTSQAWNMAFSLYQSLTTLPRDLVEVAASLRLTAWQRFWKLDLPYAMPGLVWNMMMSMSGSWFFVVASEALVVGQQQVMLPGIGSYLAVAIDARDLGAVGWVVLTMLVVIILYDQVLFRPLVAWSEKFNLQVTAGVTGSGSWLLTLGERARLIQTLLVRPAGRLLSHVAQLPLGPRLRWQAEAPASTPGWPDRLWLAGLTALALWALWSVWHYLAQAVDFHDVLAVFGLGALTLLRVAVLIVLASLVWVPVGVWIGLRPQLAGRVQAMAQFLAAFPANLLFPACVVLIIHFRLDPNVWLSPLLIFGTQWYILFNVVAGAQAFPAEYREVASNLQIRGGLWWRKVMLPGIFPYFLTGALTASGGAWNASIVGEYVSWGNDVLVARGLGSYIAEHTASGQHPQVLLGILVMAVYVVLFNRLLWRPLQELAERRLSLA</sequence>
<proteinExistence type="inferred from homology"/>
<organism evidence="7 8">
    <name type="scientific">Laribacter hongkongensis</name>
    <dbReference type="NCBI Taxonomy" id="168471"/>
    <lineage>
        <taxon>Bacteria</taxon>
        <taxon>Pseudomonadati</taxon>
        <taxon>Pseudomonadota</taxon>
        <taxon>Betaproteobacteria</taxon>
        <taxon>Neisseriales</taxon>
        <taxon>Aquaspirillaceae</taxon>
        <taxon>Laribacter</taxon>
    </lineage>
</organism>
<feature type="transmembrane region" description="Helical" evidence="5">
    <location>
        <begin position="239"/>
        <end position="259"/>
    </location>
</feature>
<feature type="transmembrane region" description="Helical" evidence="5">
    <location>
        <begin position="111"/>
        <end position="130"/>
    </location>
</feature>
<dbReference type="CDD" id="cd06261">
    <property type="entry name" value="TM_PBP2"/>
    <property type="match status" value="2"/>
</dbReference>
<dbReference type="Proteomes" id="UP000197424">
    <property type="component" value="Chromosome"/>
</dbReference>
<feature type="transmembrane region" description="Helical" evidence="5">
    <location>
        <begin position="69"/>
        <end position="90"/>
    </location>
</feature>
<dbReference type="InterPro" id="IPR035906">
    <property type="entry name" value="MetI-like_sf"/>
</dbReference>
<evidence type="ECO:0000256" key="3">
    <source>
        <dbReference type="ARBA" id="ARBA00022989"/>
    </source>
</evidence>
<reference evidence="8" key="1">
    <citation type="submission" date="2017-06" db="EMBL/GenBank/DDBJ databases">
        <title>Whole genome sequence of Laribacter hongkongensis LHGZ1.</title>
        <authorList>
            <person name="Chen D."/>
            <person name="Wu H."/>
            <person name="Chen J."/>
        </authorList>
    </citation>
    <scope>NUCLEOTIDE SEQUENCE [LARGE SCALE GENOMIC DNA]</scope>
    <source>
        <strain evidence="8">LHGZ1</strain>
    </source>
</reference>
<dbReference type="GO" id="GO:0055085">
    <property type="term" value="P:transmembrane transport"/>
    <property type="evidence" value="ECO:0007669"/>
    <property type="project" value="InterPro"/>
</dbReference>
<dbReference type="PANTHER" id="PTHR42744">
    <property type="entry name" value="BINDING-PROTEIN-DEPENDENT TRANSPORT SYSTEMS INNER MEMBRANE COMPONENT"/>
    <property type="match status" value="1"/>
</dbReference>
<feature type="transmembrane region" description="Helical" evidence="5">
    <location>
        <begin position="410"/>
        <end position="432"/>
    </location>
</feature>
<comment type="subcellular location">
    <subcellularLocation>
        <location evidence="1 5">Cell membrane</location>
        <topology evidence="1 5">Multi-pass membrane protein</topology>
    </subcellularLocation>
</comment>
<evidence type="ECO:0000256" key="5">
    <source>
        <dbReference type="RuleBase" id="RU363032"/>
    </source>
</evidence>
<feature type="transmembrane region" description="Helical" evidence="5">
    <location>
        <begin position="438"/>
        <end position="464"/>
    </location>
</feature>
<keyword evidence="3 5" id="KW-1133">Transmembrane helix</keyword>
<dbReference type="PROSITE" id="PS50928">
    <property type="entry name" value="ABC_TM1"/>
    <property type="match status" value="1"/>
</dbReference>
<feature type="transmembrane region" description="Helical" evidence="5">
    <location>
        <begin position="21"/>
        <end position="38"/>
    </location>
</feature>
<evidence type="ECO:0000256" key="1">
    <source>
        <dbReference type="ARBA" id="ARBA00004651"/>
    </source>
</evidence>
<protein>
    <submittedName>
        <fullName evidence="7">Putative ABC transporter nitrate permease</fullName>
    </submittedName>
</protein>
<feature type="transmembrane region" description="Helical" evidence="5">
    <location>
        <begin position="543"/>
        <end position="562"/>
    </location>
</feature>
<dbReference type="GO" id="GO:0005886">
    <property type="term" value="C:plasma membrane"/>
    <property type="evidence" value="ECO:0007669"/>
    <property type="project" value="UniProtKB-SubCell"/>
</dbReference>
<dbReference type="PANTHER" id="PTHR42744:SF1">
    <property type="entry name" value="BINDING-PROTEIN-DEPENDENT TRANSPORT SYSTEMS INNER MEMBRANE COMPONENT"/>
    <property type="match status" value="1"/>
</dbReference>
<keyword evidence="5" id="KW-0813">Transport</keyword>
<evidence type="ECO:0000256" key="2">
    <source>
        <dbReference type="ARBA" id="ARBA00022692"/>
    </source>
</evidence>
<evidence type="ECO:0000313" key="7">
    <source>
        <dbReference type="EMBL" id="ASJ23251.1"/>
    </source>
</evidence>
<gene>
    <name evidence="7" type="ORF">LHGZ1_0420</name>
</gene>
<dbReference type="Pfam" id="PF00528">
    <property type="entry name" value="BPD_transp_1"/>
    <property type="match status" value="2"/>
</dbReference>
<evidence type="ECO:0000313" key="8">
    <source>
        <dbReference type="Proteomes" id="UP000197424"/>
    </source>
</evidence>
<dbReference type="InterPro" id="IPR000515">
    <property type="entry name" value="MetI-like"/>
</dbReference>